<name>A0AAD6YVZ7_9AGAR</name>
<protein>
    <submittedName>
        <fullName evidence="2">Uncharacterized protein</fullName>
    </submittedName>
</protein>
<dbReference type="AlphaFoldDB" id="A0AAD6YVZ7"/>
<accession>A0AAD6YVZ7</accession>
<evidence type="ECO:0000256" key="1">
    <source>
        <dbReference type="SAM" id="MobiDB-lite"/>
    </source>
</evidence>
<feature type="region of interest" description="Disordered" evidence="1">
    <location>
        <begin position="1"/>
        <end position="44"/>
    </location>
</feature>
<gene>
    <name evidence="2" type="ORF">GGX14DRAFT_554222</name>
</gene>
<evidence type="ECO:0000313" key="2">
    <source>
        <dbReference type="EMBL" id="KAJ7230742.1"/>
    </source>
</evidence>
<sequence length="209" mass="24909">MGRSKKYTTPEEQAAVNRVRTRKYRESEEPYAPKQQPRGRRKVAKRRITRLAPLPDALEQWANMPIFCDDEIYHEAYYNTDYDTSRIEVYLHPPPFSIPEAAREIAARPRKRRPDDAISRWATALDGRLGCRERASGKYWEARYTEVGRRAALDEMREEVKTQLAEWRRLIALHSTYYKDSLEGEMWERHVVWQACLVSRLYYLHYVPE</sequence>
<comment type="caution">
    <text evidence="2">The sequence shown here is derived from an EMBL/GenBank/DDBJ whole genome shotgun (WGS) entry which is preliminary data.</text>
</comment>
<evidence type="ECO:0000313" key="3">
    <source>
        <dbReference type="Proteomes" id="UP001219525"/>
    </source>
</evidence>
<dbReference type="EMBL" id="JARJCW010000001">
    <property type="protein sequence ID" value="KAJ7230742.1"/>
    <property type="molecule type" value="Genomic_DNA"/>
</dbReference>
<proteinExistence type="predicted"/>
<dbReference type="Proteomes" id="UP001219525">
    <property type="component" value="Unassembled WGS sequence"/>
</dbReference>
<keyword evidence="3" id="KW-1185">Reference proteome</keyword>
<reference evidence="2" key="1">
    <citation type="submission" date="2023-03" db="EMBL/GenBank/DDBJ databases">
        <title>Massive genome expansion in bonnet fungi (Mycena s.s.) driven by repeated elements and novel gene families across ecological guilds.</title>
        <authorList>
            <consortium name="Lawrence Berkeley National Laboratory"/>
            <person name="Harder C.B."/>
            <person name="Miyauchi S."/>
            <person name="Viragh M."/>
            <person name="Kuo A."/>
            <person name="Thoen E."/>
            <person name="Andreopoulos B."/>
            <person name="Lu D."/>
            <person name="Skrede I."/>
            <person name="Drula E."/>
            <person name="Henrissat B."/>
            <person name="Morin E."/>
            <person name="Kohler A."/>
            <person name="Barry K."/>
            <person name="LaButti K."/>
            <person name="Morin E."/>
            <person name="Salamov A."/>
            <person name="Lipzen A."/>
            <person name="Mereny Z."/>
            <person name="Hegedus B."/>
            <person name="Baldrian P."/>
            <person name="Stursova M."/>
            <person name="Weitz H."/>
            <person name="Taylor A."/>
            <person name="Grigoriev I.V."/>
            <person name="Nagy L.G."/>
            <person name="Martin F."/>
            <person name="Kauserud H."/>
        </authorList>
    </citation>
    <scope>NUCLEOTIDE SEQUENCE</scope>
    <source>
        <strain evidence="2">9144</strain>
    </source>
</reference>
<organism evidence="2 3">
    <name type="scientific">Mycena pura</name>
    <dbReference type="NCBI Taxonomy" id="153505"/>
    <lineage>
        <taxon>Eukaryota</taxon>
        <taxon>Fungi</taxon>
        <taxon>Dikarya</taxon>
        <taxon>Basidiomycota</taxon>
        <taxon>Agaricomycotina</taxon>
        <taxon>Agaricomycetes</taxon>
        <taxon>Agaricomycetidae</taxon>
        <taxon>Agaricales</taxon>
        <taxon>Marasmiineae</taxon>
        <taxon>Mycenaceae</taxon>
        <taxon>Mycena</taxon>
    </lineage>
</organism>